<protein>
    <submittedName>
        <fullName evidence="1">Uncharacterized protein</fullName>
    </submittedName>
</protein>
<reference evidence="1" key="1">
    <citation type="journal article" date="2020" name="Stud. Mycol.">
        <title>101 Dothideomycetes genomes: a test case for predicting lifestyles and emergence of pathogens.</title>
        <authorList>
            <person name="Haridas S."/>
            <person name="Albert R."/>
            <person name="Binder M."/>
            <person name="Bloem J."/>
            <person name="Labutti K."/>
            <person name="Salamov A."/>
            <person name="Andreopoulos B."/>
            <person name="Baker S."/>
            <person name="Barry K."/>
            <person name="Bills G."/>
            <person name="Bluhm B."/>
            <person name="Cannon C."/>
            <person name="Castanera R."/>
            <person name="Culley D."/>
            <person name="Daum C."/>
            <person name="Ezra D."/>
            <person name="Gonzalez J."/>
            <person name="Henrissat B."/>
            <person name="Kuo A."/>
            <person name="Liang C."/>
            <person name="Lipzen A."/>
            <person name="Lutzoni F."/>
            <person name="Magnuson J."/>
            <person name="Mondo S."/>
            <person name="Nolan M."/>
            <person name="Ohm R."/>
            <person name="Pangilinan J."/>
            <person name="Park H.-J."/>
            <person name="Ramirez L."/>
            <person name="Alfaro M."/>
            <person name="Sun H."/>
            <person name="Tritt A."/>
            <person name="Yoshinaga Y."/>
            <person name="Zwiers L.-H."/>
            <person name="Turgeon B."/>
            <person name="Goodwin S."/>
            <person name="Spatafora J."/>
            <person name="Crous P."/>
            <person name="Grigoriev I."/>
        </authorList>
    </citation>
    <scope>NUCLEOTIDE SEQUENCE</scope>
    <source>
        <strain evidence="1">CBS 119687</strain>
    </source>
</reference>
<evidence type="ECO:0000313" key="1">
    <source>
        <dbReference type="EMBL" id="KAF2131697.1"/>
    </source>
</evidence>
<accession>A0A6A6ALE0</accession>
<proteinExistence type="predicted"/>
<keyword evidence="2" id="KW-1185">Reference proteome</keyword>
<dbReference type="RefSeq" id="XP_033526084.1">
    <property type="nucleotide sequence ID" value="XM_033662493.1"/>
</dbReference>
<dbReference type="GeneID" id="54402925"/>
<name>A0A6A6ALE0_9PLEO</name>
<dbReference type="AlphaFoldDB" id="A0A6A6ALE0"/>
<evidence type="ECO:0000313" key="2">
    <source>
        <dbReference type="Proteomes" id="UP000799771"/>
    </source>
</evidence>
<gene>
    <name evidence="1" type="ORF">P153DRAFT_201254</name>
</gene>
<dbReference type="Proteomes" id="UP000799771">
    <property type="component" value="Unassembled WGS sequence"/>
</dbReference>
<organism evidence="1 2">
    <name type="scientific">Dothidotthia symphoricarpi CBS 119687</name>
    <dbReference type="NCBI Taxonomy" id="1392245"/>
    <lineage>
        <taxon>Eukaryota</taxon>
        <taxon>Fungi</taxon>
        <taxon>Dikarya</taxon>
        <taxon>Ascomycota</taxon>
        <taxon>Pezizomycotina</taxon>
        <taxon>Dothideomycetes</taxon>
        <taxon>Pleosporomycetidae</taxon>
        <taxon>Pleosporales</taxon>
        <taxon>Dothidotthiaceae</taxon>
        <taxon>Dothidotthia</taxon>
    </lineage>
</organism>
<dbReference type="EMBL" id="ML977502">
    <property type="protein sequence ID" value="KAF2131697.1"/>
    <property type="molecule type" value="Genomic_DNA"/>
</dbReference>
<sequence>MQNPHTHFLLIIPKLAPWLQKVAVNLEQHCIQDHNLARPAGPLLFCSPSKQVPNTHRHLSPLNFPYPAQDHPIAKRVVNILYQQFEIGLDFALFEDLHPLGQKASHLFEEESLQTRLLAMPVHENILHIEVVVIEIIKTSSSVSEKTFERRTRSFTPKLITDAAATRS</sequence>